<dbReference type="AlphaFoldDB" id="B7KL03"/>
<protein>
    <recommendedName>
        <fullName evidence="3">50S ribosomal protein L7/L12</fullName>
    </recommendedName>
</protein>
<keyword evidence="2" id="KW-1185">Reference proteome</keyword>
<accession>B7KL03</accession>
<reference evidence="2" key="1">
    <citation type="journal article" date="2011" name="MBio">
        <title>Novel metabolic attributes of the genus Cyanothece, comprising a group of unicellular nitrogen-fixing Cyanobacteria.</title>
        <authorList>
            <person name="Bandyopadhyay A."/>
            <person name="Elvitigala T."/>
            <person name="Welsh E."/>
            <person name="Stockel J."/>
            <person name="Liberton M."/>
            <person name="Min H."/>
            <person name="Sherman L.A."/>
            <person name="Pakrasi H.B."/>
        </authorList>
    </citation>
    <scope>NUCLEOTIDE SEQUENCE [LARGE SCALE GENOMIC DNA]</scope>
    <source>
        <strain evidence="2">PCC 7424</strain>
    </source>
</reference>
<dbReference type="RefSeq" id="WP_015955960.1">
    <property type="nucleotide sequence ID" value="NC_011729.1"/>
</dbReference>
<evidence type="ECO:0000313" key="1">
    <source>
        <dbReference type="EMBL" id="ACK72375.1"/>
    </source>
</evidence>
<dbReference type="Proteomes" id="UP000002384">
    <property type="component" value="Chromosome"/>
</dbReference>
<dbReference type="OrthoDB" id="3534574at2"/>
<evidence type="ECO:0000313" key="2">
    <source>
        <dbReference type="Proteomes" id="UP000002384"/>
    </source>
</evidence>
<name>B7KL03_GLOC7</name>
<dbReference type="eggNOG" id="ENOG5030BFV">
    <property type="taxonomic scope" value="Bacteria"/>
</dbReference>
<evidence type="ECO:0008006" key="3">
    <source>
        <dbReference type="Google" id="ProtNLM"/>
    </source>
</evidence>
<dbReference type="STRING" id="65393.PCC7424_4001"/>
<sequence length="85" mass="9742">MLSLILVIASIAIAFLAGLWMGMAISLPTKKPKQPRKITKGEKLKILEVLRQQRKIYALKLYRKWTGATLKQASEAINRFKKEIF</sequence>
<dbReference type="KEGG" id="cyc:PCC7424_4001"/>
<proteinExistence type="predicted"/>
<dbReference type="EMBL" id="CP001291">
    <property type="protein sequence ID" value="ACK72375.1"/>
    <property type="molecule type" value="Genomic_DNA"/>
</dbReference>
<dbReference type="HOGENOM" id="CLU_2507122_0_0_3"/>
<organism evidence="1 2">
    <name type="scientific">Gloeothece citriformis (strain PCC 7424)</name>
    <name type="common">Cyanothece sp. (strain PCC 7424)</name>
    <dbReference type="NCBI Taxonomy" id="65393"/>
    <lineage>
        <taxon>Bacteria</taxon>
        <taxon>Bacillati</taxon>
        <taxon>Cyanobacteriota</taxon>
        <taxon>Cyanophyceae</taxon>
        <taxon>Oscillatoriophycideae</taxon>
        <taxon>Chroococcales</taxon>
        <taxon>Aphanothecaceae</taxon>
        <taxon>Gloeothece</taxon>
        <taxon>Gloeothece citriformis</taxon>
    </lineage>
</organism>
<gene>
    <name evidence="1" type="ordered locus">PCC7424_4001</name>
</gene>